<accession>A0A9D1LBB7</accession>
<dbReference type="InterPro" id="IPR005000">
    <property type="entry name" value="Aldolase/citrate-lyase_domain"/>
</dbReference>
<dbReference type="PANTHER" id="PTHR32308">
    <property type="entry name" value="LYASE BETA SUBUNIT, PUTATIVE (AFU_ORTHOLOGUE AFUA_4G13030)-RELATED"/>
    <property type="match status" value="1"/>
</dbReference>
<feature type="binding site" evidence="5">
    <location>
        <position position="156"/>
    </location>
    <ligand>
        <name>Mg(2+)</name>
        <dbReference type="ChEBI" id="CHEBI:18420"/>
    </ligand>
</feature>
<feature type="binding site" evidence="4">
    <location>
        <position position="129"/>
    </location>
    <ligand>
        <name>substrate</name>
    </ligand>
</feature>
<dbReference type="PIRSF" id="PIRSF015582">
    <property type="entry name" value="Cit_lyase_B"/>
    <property type="match status" value="1"/>
</dbReference>
<name>A0A9D1LBB7_9FIRM</name>
<dbReference type="SUPFAM" id="SSF51621">
    <property type="entry name" value="Phosphoenolpyruvate/pyruvate domain"/>
    <property type="match status" value="1"/>
</dbReference>
<evidence type="ECO:0000256" key="1">
    <source>
        <dbReference type="ARBA" id="ARBA00001946"/>
    </source>
</evidence>
<reference evidence="7" key="1">
    <citation type="submission" date="2020-10" db="EMBL/GenBank/DDBJ databases">
        <authorList>
            <person name="Gilroy R."/>
        </authorList>
    </citation>
    <scope>NUCLEOTIDE SEQUENCE</scope>
    <source>
        <strain evidence="7">ChiHcec3-11533</strain>
    </source>
</reference>
<dbReference type="InterPro" id="IPR040442">
    <property type="entry name" value="Pyrv_kinase-like_dom_sf"/>
</dbReference>
<organism evidence="7 8">
    <name type="scientific">Candidatus Pullichristensenella excrementigallinarum</name>
    <dbReference type="NCBI Taxonomy" id="2840907"/>
    <lineage>
        <taxon>Bacteria</taxon>
        <taxon>Bacillati</taxon>
        <taxon>Bacillota</taxon>
        <taxon>Clostridia</taxon>
        <taxon>Candidatus Pullichristensenella</taxon>
    </lineage>
</organism>
<keyword evidence="3 5" id="KW-0460">Magnesium</keyword>
<comment type="caution">
    <text evidence="7">The sequence shown here is derived from an EMBL/GenBank/DDBJ whole genome shotgun (WGS) entry which is preliminary data.</text>
</comment>
<dbReference type="AlphaFoldDB" id="A0A9D1LBB7"/>
<evidence type="ECO:0000256" key="4">
    <source>
        <dbReference type="PIRSR" id="PIRSR015582-1"/>
    </source>
</evidence>
<sequence>MRLRRTIYWANGLNLDALKQAIDSNVDAICMDLEDGILNNLKEKCRAATVEVLKNWDFRGKERLVRINKFGTEFIEADLEAILPCKPDALRIPKAENVEDLLALDRRLTAFEEENGMEKNSIEMVLMIETALGMIRCYELASCCERITAVGIGMEDFTTSMGLKRYYELNSTDLLYARQKMVMDCRAAGVQALDSGTLFKGNVEYMREDSLNDKRHGFNGRSVGDLCQVDVINEVFTPSEKDVDWATRVIAAYQQGLETGNNDVYVDGCFVDPPVVDKAQAILKDMAVIEARLRK</sequence>
<dbReference type="PANTHER" id="PTHR32308:SF0">
    <property type="entry name" value="HPCH_HPAI ALDOLASE_CITRATE LYASE DOMAIN-CONTAINING PROTEIN"/>
    <property type="match status" value="1"/>
</dbReference>
<feature type="binding site" evidence="4">
    <location>
        <position position="66"/>
    </location>
    <ligand>
        <name>substrate</name>
    </ligand>
</feature>
<dbReference type="GO" id="GO:0006107">
    <property type="term" value="P:oxaloacetate metabolic process"/>
    <property type="evidence" value="ECO:0007669"/>
    <property type="project" value="TreeGrafter"/>
</dbReference>
<comment type="cofactor">
    <cofactor evidence="1">
        <name>Mg(2+)</name>
        <dbReference type="ChEBI" id="CHEBI:18420"/>
    </cofactor>
</comment>
<dbReference type="GO" id="GO:0003824">
    <property type="term" value="F:catalytic activity"/>
    <property type="evidence" value="ECO:0007669"/>
    <property type="project" value="InterPro"/>
</dbReference>
<keyword evidence="2 5" id="KW-0479">Metal-binding</keyword>
<gene>
    <name evidence="7" type="ORF">IAB02_06975</name>
</gene>
<evidence type="ECO:0000313" key="7">
    <source>
        <dbReference type="EMBL" id="HIU34288.1"/>
    </source>
</evidence>
<dbReference type="EMBL" id="DVMU01000157">
    <property type="protein sequence ID" value="HIU34288.1"/>
    <property type="molecule type" value="Genomic_DNA"/>
</dbReference>
<evidence type="ECO:0000256" key="3">
    <source>
        <dbReference type="ARBA" id="ARBA00022842"/>
    </source>
</evidence>
<dbReference type="Pfam" id="PF03328">
    <property type="entry name" value="HpcH_HpaI"/>
    <property type="match status" value="1"/>
</dbReference>
<evidence type="ECO:0000313" key="8">
    <source>
        <dbReference type="Proteomes" id="UP000824072"/>
    </source>
</evidence>
<dbReference type="InterPro" id="IPR011206">
    <property type="entry name" value="Citrate_lyase_beta/mcl1/mcl2"/>
</dbReference>
<evidence type="ECO:0000256" key="5">
    <source>
        <dbReference type="PIRSR" id="PIRSR015582-2"/>
    </source>
</evidence>
<dbReference type="Proteomes" id="UP000824072">
    <property type="component" value="Unassembled WGS sequence"/>
</dbReference>
<protein>
    <recommendedName>
        <fullName evidence="6">HpcH/HpaI aldolase/citrate lyase domain-containing protein</fullName>
    </recommendedName>
</protein>
<dbReference type="InterPro" id="IPR015813">
    <property type="entry name" value="Pyrv/PenolPyrv_kinase-like_dom"/>
</dbReference>
<proteinExistence type="predicted"/>
<evidence type="ECO:0000256" key="2">
    <source>
        <dbReference type="ARBA" id="ARBA00022723"/>
    </source>
</evidence>
<dbReference type="Gene3D" id="3.20.20.60">
    <property type="entry name" value="Phosphoenolpyruvate-binding domains"/>
    <property type="match status" value="1"/>
</dbReference>
<evidence type="ECO:0000259" key="6">
    <source>
        <dbReference type="Pfam" id="PF03328"/>
    </source>
</evidence>
<reference evidence="7" key="2">
    <citation type="journal article" date="2021" name="PeerJ">
        <title>Extensive microbial diversity within the chicken gut microbiome revealed by metagenomics and culture.</title>
        <authorList>
            <person name="Gilroy R."/>
            <person name="Ravi A."/>
            <person name="Getino M."/>
            <person name="Pursley I."/>
            <person name="Horton D.L."/>
            <person name="Alikhan N.F."/>
            <person name="Baker D."/>
            <person name="Gharbi K."/>
            <person name="Hall N."/>
            <person name="Watson M."/>
            <person name="Adriaenssens E.M."/>
            <person name="Foster-Nyarko E."/>
            <person name="Jarju S."/>
            <person name="Secka A."/>
            <person name="Antonio M."/>
            <person name="Oren A."/>
            <person name="Chaudhuri R.R."/>
            <person name="La Ragione R."/>
            <person name="Hildebrand F."/>
            <person name="Pallen M.J."/>
        </authorList>
    </citation>
    <scope>NUCLEOTIDE SEQUENCE</scope>
    <source>
        <strain evidence="7">ChiHcec3-11533</strain>
    </source>
</reference>
<feature type="binding site" evidence="5">
    <location>
        <position position="129"/>
    </location>
    <ligand>
        <name>Mg(2+)</name>
        <dbReference type="ChEBI" id="CHEBI:18420"/>
    </ligand>
</feature>
<dbReference type="GO" id="GO:0000287">
    <property type="term" value="F:magnesium ion binding"/>
    <property type="evidence" value="ECO:0007669"/>
    <property type="project" value="TreeGrafter"/>
</dbReference>
<feature type="domain" description="HpcH/HpaI aldolase/citrate lyase" evidence="6">
    <location>
        <begin position="5"/>
        <end position="223"/>
    </location>
</feature>